<gene>
    <name evidence="5" type="ORF">SAMN05216258_106332</name>
</gene>
<protein>
    <submittedName>
        <fullName evidence="5">ATPase family associated with various cellular activities (AAA)</fullName>
    </submittedName>
</protein>
<feature type="domain" description="AAA+ ATPase" evidence="4">
    <location>
        <begin position="411"/>
        <end position="543"/>
    </location>
</feature>
<evidence type="ECO:0000256" key="2">
    <source>
        <dbReference type="ARBA" id="ARBA00022741"/>
    </source>
</evidence>
<proteinExistence type="inferred from homology"/>
<dbReference type="InterPro" id="IPR050221">
    <property type="entry name" value="26S_Proteasome_ATPase"/>
</dbReference>
<dbReference type="STRING" id="1114924.SAMN05216258_106332"/>
<dbReference type="Pfam" id="PF00004">
    <property type="entry name" value="AAA"/>
    <property type="match status" value="1"/>
</dbReference>
<organism evidence="5 6">
    <name type="scientific">Albimonas pacifica</name>
    <dbReference type="NCBI Taxonomy" id="1114924"/>
    <lineage>
        <taxon>Bacteria</taxon>
        <taxon>Pseudomonadati</taxon>
        <taxon>Pseudomonadota</taxon>
        <taxon>Alphaproteobacteria</taxon>
        <taxon>Rhodobacterales</taxon>
        <taxon>Paracoccaceae</taxon>
        <taxon>Albimonas</taxon>
    </lineage>
</organism>
<dbReference type="GO" id="GO:0016887">
    <property type="term" value="F:ATP hydrolysis activity"/>
    <property type="evidence" value="ECO:0007669"/>
    <property type="project" value="InterPro"/>
</dbReference>
<dbReference type="PANTHER" id="PTHR23073">
    <property type="entry name" value="26S PROTEASOME REGULATORY SUBUNIT"/>
    <property type="match status" value="1"/>
</dbReference>
<evidence type="ECO:0000256" key="3">
    <source>
        <dbReference type="ARBA" id="ARBA00022840"/>
    </source>
</evidence>
<dbReference type="OrthoDB" id="7438987at2"/>
<name>A0A1I3I4R5_9RHOB</name>
<accession>A0A1I3I4R5</accession>
<comment type="similarity">
    <text evidence="1">Belongs to the AAA ATPase family.</text>
</comment>
<evidence type="ECO:0000259" key="4">
    <source>
        <dbReference type="SMART" id="SM00382"/>
    </source>
</evidence>
<dbReference type="SMART" id="SM00382">
    <property type="entry name" value="AAA"/>
    <property type="match status" value="1"/>
</dbReference>
<dbReference type="InterPro" id="IPR003959">
    <property type="entry name" value="ATPase_AAA_core"/>
</dbReference>
<dbReference type="SUPFAM" id="SSF52540">
    <property type="entry name" value="P-loop containing nucleoside triphosphate hydrolases"/>
    <property type="match status" value="1"/>
</dbReference>
<evidence type="ECO:0000256" key="1">
    <source>
        <dbReference type="ARBA" id="ARBA00006914"/>
    </source>
</evidence>
<sequence>MNAPAPISRAALPELALAALGAVTAAVQPFSDLALPAAVAALRAEPEPGDRALARLADALGLSDAELMAAALILAAETDAEAARAVAEAQAPLGGSRPLAGLAARCFQALGATPEGLAAGRAAAAGLIVPGDEPAALPERSLSIPLPVVSALRGGPLAPPGARRLAETRLALPEATLASAAGRGAAMAGTPGLVIRAGARAEGLRLASVALRAAGLAGAEVPADAPPPAGLGPWLLASGLAPVYSPALAAGESWSPPALAGYAGPWVALAGSEGLVEADPPPVDWTPPALSTGERARLWRGAGLAPDDALRAAQGFRQGPARIAEVAAGARARAQARGADAPGWEDLRLAAAGGAAGLAPAARLVPGSPSDAALVLPAALREAMAALVARARVRDRLHLGLGPAAAARPRTGLAALFSGESGTGKTLAASWFAARLGLPLYRADLAALTSKWIGETEKNLDGLFTAAARADAVLLFDEADALFAARTDVGDAHDRHANAQTNYLLQRIESFEGVAILASNNRERFDPAFTRRLDAILDFPMPEAPARAALWRAHLGEACAVPAAEIDALAIGADLAGGHIRNAVFAAAARAAAAERGIETADLWQGIAEEYAKLGRPAPARIAPRARGGGR</sequence>
<dbReference type="AlphaFoldDB" id="A0A1I3I4R5"/>
<reference evidence="5 6" key="1">
    <citation type="submission" date="2016-10" db="EMBL/GenBank/DDBJ databases">
        <authorList>
            <person name="de Groot N.N."/>
        </authorList>
    </citation>
    <scope>NUCLEOTIDE SEQUENCE [LARGE SCALE GENOMIC DNA]</scope>
    <source>
        <strain evidence="5 6">CGMCC 1.11030</strain>
    </source>
</reference>
<dbReference type="CDD" id="cd19481">
    <property type="entry name" value="RecA-like_protease"/>
    <property type="match status" value="1"/>
</dbReference>
<dbReference type="RefSeq" id="WP_092860804.1">
    <property type="nucleotide sequence ID" value="NZ_FOQH01000006.1"/>
</dbReference>
<dbReference type="Proteomes" id="UP000199377">
    <property type="component" value="Unassembled WGS sequence"/>
</dbReference>
<keyword evidence="6" id="KW-1185">Reference proteome</keyword>
<keyword evidence="3" id="KW-0067">ATP-binding</keyword>
<dbReference type="InterPro" id="IPR003593">
    <property type="entry name" value="AAA+_ATPase"/>
</dbReference>
<dbReference type="EMBL" id="FOQH01000006">
    <property type="protein sequence ID" value="SFI42783.1"/>
    <property type="molecule type" value="Genomic_DNA"/>
</dbReference>
<dbReference type="GO" id="GO:0005524">
    <property type="term" value="F:ATP binding"/>
    <property type="evidence" value="ECO:0007669"/>
    <property type="project" value="UniProtKB-KW"/>
</dbReference>
<keyword evidence="2" id="KW-0547">Nucleotide-binding</keyword>
<evidence type="ECO:0000313" key="6">
    <source>
        <dbReference type="Proteomes" id="UP000199377"/>
    </source>
</evidence>
<dbReference type="InterPro" id="IPR027417">
    <property type="entry name" value="P-loop_NTPase"/>
</dbReference>
<evidence type="ECO:0000313" key="5">
    <source>
        <dbReference type="EMBL" id="SFI42783.1"/>
    </source>
</evidence>
<dbReference type="Gene3D" id="3.40.50.300">
    <property type="entry name" value="P-loop containing nucleotide triphosphate hydrolases"/>
    <property type="match status" value="1"/>
</dbReference>